<dbReference type="GO" id="GO:0017178">
    <property type="term" value="F:diphthine-ammonia ligase activity"/>
    <property type="evidence" value="ECO:0007669"/>
    <property type="project" value="TreeGrafter"/>
</dbReference>
<dbReference type="eggNOG" id="arCOG00035">
    <property type="taxonomic scope" value="Archaea"/>
</dbReference>
<dbReference type="HOGENOM" id="CLU_010289_0_2_2"/>
<proteinExistence type="predicted"/>
<feature type="domain" description="Diphthamide synthase" evidence="1">
    <location>
        <begin position="1"/>
        <end position="217"/>
    </location>
</feature>
<sequence length="227" mass="25603">MRVACFISGGKDSMLALHRVSEEHEIACVVSVISENPDSYMFHTANLPLVDAIASSLKIPLFKVFVSGQEEREVDELSEQLKALDVDGIVTGAVKSEYQRKRFEKVVRRMGAKLIAPLWHIDERDLLKEVSEKFEAIIVKVSAMGLDRTFLGKKIDHELIETLSGLSERYGINISGEGGEYETLVLNAPLFRKRIVIEDYVINGHDMVSSMDVRAYRLENKDNYPSK</sequence>
<dbReference type="Gene3D" id="3.90.1490.10">
    <property type="entry name" value="putative n-type atp pyrophosphatase, domain 2"/>
    <property type="match status" value="1"/>
</dbReference>
<dbReference type="PANTHER" id="PTHR12196:SF2">
    <property type="entry name" value="DIPHTHINE--AMMONIA LIGASE"/>
    <property type="match status" value="1"/>
</dbReference>
<dbReference type="AlphaFoldDB" id="A0A0A7GEP9"/>
<dbReference type="PIRSF" id="PIRSF039123">
    <property type="entry name" value="Diphthamide_synthase"/>
    <property type="match status" value="1"/>
</dbReference>
<reference evidence="2 3" key="1">
    <citation type="journal article" date="2015" name="Appl. Environ. Microbiol.">
        <title>The Geoglobus acetivorans genome: Fe(III) reduction, acetate utilization, autotrophic growth, and degradation of aromatic compounds in a hyperthermophilic archaeon.</title>
        <authorList>
            <person name="Mardanov A.V."/>
            <person name="Slododkina G.B."/>
            <person name="Slobodkin A.I."/>
            <person name="Beletsky A.V."/>
            <person name="Gavrilov S.N."/>
            <person name="Kublanov I.V."/>
            <person name="Bonch-Osmolovskaya E.A."/>
            <person name="Skryabin K.G."/>
            <person name="Ravin N.V."/>
        </authorList>
    </citation>
    <scope>NUCLEOTIDE SEQUENCE [LARGE SCALE GENOMIC DNA]</scope>
    <source>
        <strain evidence="2 3">SBH6</strain>
    </source>
</reference>
<dbReference type="SUPFAM" id="SSF52402">
    <property type="entry name" value="Adenine nucleotide alpha hydrolases-like"/>
    <property type="match status" value="1"/>
</dbReference>
<dbReference type="KEGG" id="gac:GACE_1487"/>
<accession>A0A0A7GEP9</accession>
<keyword evidence="2" id="KW-0067">ATP-binding</keyword>
<dbReference type="NCBIfam" id="TIGR03679">
    <property type="entry name" value="arCOG00187"/>
    <property type="match status" value="1"/>
</dbReference>
<keyword evidence="2" id="KW-0547">Nucleotide-binding</keyword>
<name>A0A0A7GEP9_GEOAI</name>
<dbReference type="InterPro" id="IPR030662">
    <property type="entry name" value="DPH6/MJ0570"/>
</dbReference>
<dbReference type="NCBIfam" id="TIGR00290">
    <property type="entry name" value="MJ0570_dom"/>
    <property type="match status" value="1"/>
</dbReference>
<evidence type="ECO:0000313" key="2">
    <source>
        <dbReference type="EMBL" id="AIY90524.1"/>
    </source>
</evidence>
<dbReference type="GO" id="GO:0017183">
    <property type="term" value="P:protein histidyl modification to diphthamide"/>
    <property type="evidence" value="ECO:0007669"/>
    <property type="project" value="TreeGrafter"/>
</dbReference>
<protein>
    <submittedName>
        <fullName evidence="2">ATP-binding protein</fullName>
    </submittedName>
</protein>
<gene>
    <name evidence="2" type="ORF">GACE_1487</name>
</gene>
<dbReference type="InterPro" id="IPR002761">
    <property type="entry name" value="Diphthami_syn_dom"/>
</dbReference>
<dbReference type="InterPro" id="IPR005237">
    <property type="entry name" value="MJ0570"/>
</dbReference>
<evidence type="ECO:0000313" key="3">
    <source>
        <dbReference type="Proteomes" id="UP000030624"/>
    </source>
</evidence>
<dbReference type="PANTHER" id="PTHR12196">
    <property type="entry name" value="DOMAIN OF UNKNOWN FUNCTION 71 DUF71 -CONTAINING PROTEIN"/>
    <property type="match status" value="1"/>
</dbReference>
<dbReference type="Gene3D" id="3.40.50.620">
    <property type="entry name" value="HUPs"/>
    <property type="match status" value="1"/>
</dbReference>
<dbReference type="GeneID" id="24798068"/>
<evidence type="ECO:0000259" key="1">
    <source>
        <dbReference type="Pfam" id="PF01902"/>
    </source>
</evidence>
<dbReference type="InterPro" id="IPR014729">
    <property type="entry name" value="Rossmann-like_a/b/a_fold"/>
</dbReference>
<dbReference type="Proteomes" id="UP000030624">
    <property type="component" value="Chromosome"/>
</dbReference>
<organism evidence="2 3">
    <name type="scientific">Geoglobus acetivorans</name>
    <dbReference type="NCBI Taxonomy" id="565033"/>
    <lineage>
        <taxon>Archaea</taxon>
        <taxon>Methanobacteriati</taxon>
        <taxon>Methanobacteriota</taxon>
        <taxon>Archaeoglobi</taxon>
        <taxon>Archaeoglobales</taxon>
        <taxon>Archaeoglobaceae</taxon>
        <taxon>Geoglobus</taxon>
    </lineage>
</organism>
<dbReference type="NCBIfam" id="TIGR00289">
    <property type="entry name" value="TIGR00289 family protein"/>
    <property type="match status" value="1"/>
</dbReference>
<dbReference type="GO" id="GO:0005524">
    <property type="term" value="F:ATP binding"/>
    <property type="evidence" value="ECO:0007669"/>
    <property type="project" value="UniProtKB-KW"/>
</dbReference>
<dbReference type="CDD" id="cd01994">
    <property type="entry name" value="AANH_PF0828-like"/>
    <property type="match status" value="1"/>
</dbReference>
<dbReference type="EMBL" id="CP009552">
    <property type="protein sequence ID" value="AIY90524.1"/>
    <property type="molecule type" value="Genomic_DNA"/>
</dbReference>
<dbReference type="Pfam" id="PF01902">
    <property type="entry name" value="Diphthami_syn_2"/>
    <property type="match status" value="1"/>
</dbReference>
<dbReference type="STRING" id="565033.GACE_1487"/>
<dbReference type="InterPro" id="IPR022427">
    <property type="entry name" value="MJ0570_ATP-bd"/>
</dbReference>
<dbReference type="RefSeq" id="WP_048092359.1">
    <property type="nucleotide sequence ID" value="NZ_CP009552.1"/>
</dbReference>